<proteinExistence type="predicted"/>
<comment type="caution">
    <text evidence="1">The sequence shown here is derived from an EMBL/GenBank/DDBJ whole genome shotgun (WGS) entry which is preliminary data.</text>
</comment>
<reference evidence="1" key="1">
    <citation type="submission" date="2022-11" db="EMBL/GenBank/DDBJ databases">
        <authorList>
            <person name="Petersen C."/>
        </authorList>
    </citation>
    <scope>NUCLEOTIDE SEQUENCE</scope>
    <source>
        <strain evidence="1">IBT 22155</strain>
    </source>
</reference>
<name>A0A9W9HDP9_9EURO</name>
<dbReference type="AlphaFoldDB" id="A0A9W9HDP9"/>
<reference evidence="1" key="2">
    <citation type="journal article" date="2023" name="IMA Fungus">
        <title>Comparative genomic study of the Penicillium genus elucidates a diverse pangenome and 15 lateral gene transfer events.</title>
        <authorList>
            <person name="Petersen C."/>
            <person name="Sorensen T."/>
            <person name="Nielsen M.R."/>
            <person name="Sondergaard T.E."/>
            <person name="Sorensen J.L."/>
            <person name="Fitzpatrick D.A."/>
            <person name="Frisvad J.C."/>
            <person name="Nielsen K.L."/>
        </authorList>
    </citation>
    <scope>NUCLEOTIDE SEQUENCE</scope>
    <source>
        <strain evidence="1">IBT 22155</strain>
    </source>
</reference>
<dbReference type="GeneID" id="81402512"/>
<dbReference type="Proteomes" id="UP001149079">
    <property type="component" value="Unassembled WGS sequence"/>
</dbReference>
<dbReference type="OrthoDB" id="1668230at2759"/>
<accession>A0A9W9HDP9</accession>
<dbReference type="RefSeq" id="XP_056525455.1">
    <property type="nucleotide sequence ID" value="XM_056663342.1"/>
</dbReference>
<gene>
    <name evidence="1" type="ORF">N7515_002598</name>
</gene>
<dbReference type="EMBL" id="JAPQKL010000002">
    <property type="protein sequence ID" value="KAJ5143811.1"/>
    <property type="molecule type" value="Genomic_DNA"/>
</dbReference>
<organism evidence="1 2">
    <name type="scientific">Penicillium bovifimosum</name>
    <dbReference type="NCBI Taxonomy" id="126998"/>
    <lineage>
        <taxon>Eukaryota</taxon>
        <taxon>Fungi</taxon>
        <taxon>Dikarya</taxon>
        <taxon>Ascomycota</taxon>
        <taxon>Pezizomycotina</taxon>
        <taxon>Eurotiomycetes</taxon>
        <taxon>Eurotiomycetidae</taxon>
        <taxon>Eurotiales</taxon>
        <taxon>Aspergillaceae</taxon>
        <taxon>Penicillium</taxon>
    </lineage>
</organism>
<evidence type="ECO:0000313" key="2">
    <source>
        <dbReference type="Proteomes" id="UP001149079"/>
    </source>
</evidence>
<evidence type="ECO:0000313" key="1">
    <source>
        <dbReference type="EMBL" id="KAJ5143811.1"/>
    </source>
</evidence>
<sequence length="87" mass="9741">MEGVLIDLIKTNAYSSPSLSRADSIIAAGDFERQTYSIEIRCYERLGYHERIASCEVTEKGLLLERGTCLRSMLRDVSESAIPRVGE</sequence>
<protein>
    <submittedName>
        <fullName evidence="1">Uncharacterized protein</fullName>
    </submittedName>
</protein>
<keyword evidence="2" id="KW-1185">Reference proteome</keyword>